<organism evidence="2 3">
    <name type="scientific">Notechis scutatus</name>
    <name type="common">mainland tiger snake</name>
    <dbReference type="NCBI Taxonomy" id="8663"/>
    <lineage>
        <taxon>Eukaryota</taxon>
        <taxon>Metazoa</taxon>
        <taxon>Chordata</taxon>
        <taxon>Craniata</taxon>
        <taxon>Vertebrata</taxon>
        <taxon>Euteleostomi</taxon>
        <taxon>Lepidosauria</taxon>
        <taxon>Squamata</taxon>
        <taxon>Bifurcata</taxon>
        <taxon>Unidentata</taxon>
        <taxon>Episquamata</taxon>
        <taxon>Toxicofera</taxon>
        <taxon>Serpentes</taxon>
        <taxon>Colubroidea</taxon>
        <taxon>Elapidae</taxon>
        <taxon>Hydrophiinae</taxon>
        <taxon>Notechis</taxon>
    </lineage>
</organism>
<dbReference type="Pfam" id="PF07326">
    <property type="entry name" value="RCS1"/>
    <property type="match status" value="1"/>
</dbReference>
<keyword evidence="2" id="KW-1185">Reference proteome</keyword>
<sequence>MASVFQTVGSSIGWRSHQILSDFEESPVPDRFKKRSSVNMNSVRMTLRKRMPLKEVKMNFDENPTWENLEAKEKSSNLRMLTKTAKNVFGTMSQKMQRSCQVPSRAIAASLAKDPRGKSRSSTKPSNVSPRTPRQNKKLASISTPTSSTKIVSPSSKKSGSCQRKKNLLPLRRSTRAAALRSPYGSPVSLSVRRQLDCDLELVSTGIRQLKHLSHAFNNIIVQEERDQAILNYYEIMAQNIWAVQLQSGSLAQCFRRQAKRVRWTCNSWADNHFK</sequence>
<dbReference type="InterPro" id="IPR009932">
    <property type="entry name" value="RCS1"/>
</dbReference>
<dbReference type="PANTHER" id="PTHR35819:SF1">
    <property type="entry name" value="PROTEIN PIMREG"/>
    <property type="match status" value="1"/>
</dbReference>
<dbReference type="KEGG" id="nss:113414561"/>
<feature type="compositionally biased region" description="Polar residues" evidence="1">
    <location>
        <begin position="141"/>
        <end position="162"/>
    </location>
</feature>
<feature type="compositionally biased region" description="Polar residues" evidence="1">
    <location>
        <begin position="120"/>
        <end position="133"/>
    </location>
</feature>
<dbReference type="PANTHER" id="PTHR35819">
    <property type="entry name" value="PICALM INTERACTING MITOTIC REGULATOR PIMREG"/>
    <property type="match status" value="1"/>
</dbReference>
<proteinExistence type="predicted"/>
<evidence type="ECO:0000256" key="1">
    <source>
        <dbReference type="SAM" id="MobiDB-lite"/>
    </source>
</evidence>
<dbReference type="Proteomes" id="UP000504612">
    <property type="component" value="Unplaced"/>
</dbReference>
<evidence type="ECO:0000313" key="3">
    <source>
        <dbReference type="RefSeq" id="XP_026527276.1"/>
    </source>
</evidence>
<dbReference type="AlphaFoldDB" id="A0A6J1U8N6"/>
<reference evidence="3" key="1">
    <citation type="submission" date="2025-08" db="UniProtKB">
        <authorList>
            <consortium name="RefSeq"/>
        </authorList>
    </citation>
    <scope>IDENTIFICATION</scope>
</reference>
<evidence type="ECO:0000313" key="2">
    <source>
        <dbReference type="Proteomes" id="UP000504612"/>
    </source>
</evidence>
<name>A0A6J1U8N6_9SAUR</name>
<dbReference type="GeneID" id="113414561"/>
<gene>
    <name evidence="3" type="primary">PIMREG</name>
</gene>
<protein>
    <submittedName>
        <fullName evidence="3">Protein PIMREG</fullName>
    </submittedName>
</protein>
<dbReference type="CTD" id="54478"/>
<dbReference type="RefSeq" id="XP_026527276.1">
    <property type="nucleotide sequence ID" value="XM_026671491.1"/>
</dbReference>
<feature type="region of interest" description="Disordered" evidence="1">
    <location>
        <begin position="110"/>
        <end position="167"/>
    </location>
</feature>
<accession>A0A6J1U8N6</accession>